<name>A0A5C6Q4E4_9GAMM</name>
<feature type="transmembrane region" description="Helical" evidence="6">
    <location>
        <begin position="60"/>
        <end position="76"/>
    </location>
</feature>
<dbReference type="PROSITE" id="PS51257">
    <property type="entry name" value="PROKAR_LIPOPROTEIN"/>
    <property type="match status" value="1"/>
</dbReference>
<dbReference type="Pfam" id="PF07947">
    <property type="entry name" value="YhhN"/>
    <property type="match status" value="1"/>
</dbReference>
<accession>A0A5C6Q4E4</accession>
<organism evidence="8 10">
    <name type="scientific">Colwellia hornerae</name>
    <dbReference type="NCBI Taxonomy" id="89402"/>
    <lineage>
        <taxon>Bacteria</taxon>
        <taxon>Pseudomonadati</taxon>
        <taxon>Pseudomonadota</taxon>
        <taxon>Gammaproteobacteria</taxon>
        <taxon>Alteromonadales</taxon>
        <taxon>Colwelliaceae</taxon>
        <taxon>Colwellia</taxon>
    </lineage>
</organism>
<dbReference type="OrthoDB" id="5592477at2"/>
<dbReference type="EMBL" id="VOLQ01000039">
    <property type="protein sequence ID" value="TWX63754.1"/>
    <property type="molecule type" value="Genomic_DNA"/>
</dbReference>
<evidence type="ECO:0000256" key="6">
    <source>
        <dbReference type="SAM" id="Phobius"/>
    </source>
</evidence>
<evidence type="ECO:0000313" key="9">
    <source>
        <dbReference type="Proteomes" id="UP000321525"/>
    </source>
</evidence>
<dbReference type="EMBL" id="VOLR01000032">
    <property type="protein sequence ID" value="TWX54896.1"/>
    <property type="molecule type" value="Genomic_DNA"/>
</dbReference>
<feature type="transmembrane region" description="Helical" evidence="6">
    <location>
        <begin position="31"/>
        <end position="48"/>
    </location>
</feature>
<feature type="transmembrane region" description="Helical" evidence="6">
    <location>
        <begin position="193"/>
        <end position="213"/>
    </location>
</feature>
<reference evidence="8 10" key="1">
    <citation type="submission" date="2019-07" db="EMBL/GenBank/DDBJ databases">
        <title>Genomes of sea-ice associated Colwellia species.</title>
        <authorList>
            <person name="Bowman J.P."/>
        </authorList>
    </citation>
    <scope>NUCLEOTIDE SEQUENCE [LARGE SCALE GENOMIC DNA]</scope>
    <source>
        <strain evidence="7 9">ACAM 607</strain>
        <strain evidence="8 10">IC036</strain>
    </source>
</reference>
<feature type="transmembrane region" description="Helical" evidence="6">
    <location>
        <begin position="166"/>
        <end position="187"/>
    </location>
</feature>
<evidence type="ECO:0000256" key="5">
    <source>
        <dbReference type="ARBA" id="ARBA00023136"/>
    </source>
</evidence>
<comment type="subcellular location">
    <subcellularLocation>
        <location evidence="1">Membrane</location>
        <topology evidence="1">Multi-pass membrane protein</topology>
    </subcellularLocation>
</comment>
<dbReference type="Proteomes" id="UP000321525">
    <property type="component" value="Unassembled WGS sequence"/>
</dbReference>
<feature type="transmembrane region" description="Helical" evidence="6">
    <location>
        <begin position="114"/>
        <end position="133"/>
    </location>
</feature>
<dbReference type="Proteomes" id="UP000321917">
    <property type="component" value="Unassembled WGS sequence"/>
</dbReference>
<feature type="transmembrane region" description="Helical" evidence="6">
    <location>
        <begin position="82"/>
        <end position="102"/>
    </location>
</feature>
<comment type="caution">
    <text evidence="8">The sequence shown here is derived from an EMBL/GenBank/DDBJ whole genome shotgun (WGS) entry which is preliminary data.</text>
</comment>
<dbReference type="GO" id="GO:0016020">
    <property type="term" value="C:membrane"/>
    <property type="evidence" value="ECO:0007669"/>
    <property type="project" value="UniProtKB-SubCell"/>
</dbReference>
<feature type="transmembrane region" description="Helical" evidence="6">
    <location>
        <begin position="139"/>
        <end position="159"/>
    </location>
</feature>
<evidence type="ECO:0000313" key="7">
    <source>
        <dbReference type="EMBL" id="TWX54896.1"/>
    </source>
</evidence>
<gene>
    <name evidence="7" type="ORF">ESZ26_17160</name>
    <name evidence="8" type="ORF">ESZ27_15955</name>
</gene>
<dbReference type="AlphaFoldDB" id="A0A5C6Q4E4"/>
<evidence type="ECO:0000313" key="10">
    <source>
        <dbReference type="Proteomes" id="UP000321917"/>
    </source>
</evidence>
<dbReference type="GO" id="GO:0016787">
    <property type="term" value="F:hydrolase activity"/>
    <property type="evidence" value="ECO:0007669"/>
    <property type="project" value="TreeGrafter"/>
</dbReference>
<keyword evidence="9" id="KW-1185">Reference proteome</keyword>
<keyword evidence="5 6" id="KW-0472">Membrane</keyword>
<protein>
    <submittedName>
        <fullName evidence="8">Lysoplasmalogenase</fullName>
    </submittedName>
</protein>
<keyword evidence="3 6" id="KW-0812">Transmembrane</keyword>
<evidence type="ECO:0000256" key="3">
    <source>
        <dbReference type="ARBA" id="ARBA00022692"/>
    </source>
</evidence>
<dbReference type="InterPro" id="IPR012506">
    <property type="entry name" value="TMEM86B-like"/>
</dbReference>
<keyword evidence="4 6" id="KW-1133">Transmembrane helix</keyword>
<dbReference type="PANTHER" id="PTHR31885">
    <property type="entry name" value="GH04784P"/>
    <property type="match status" value="1"/>
</dbReference>
<evidence type="ECO:0000256" key="2">
    <source>
        <dbReference type="ARBA" id="ARBA00007375"/>
    </source>
</evidence>
<comment type="similarity">
    <text evidence="2">Belongs to the TMEM86 family.</text>
</comment>
<evidence type="ECO:0000256" key="1">
    <source>
        <dbReference type="ARBA" id="ARBA00004141"/>
    </source>
</evidence>
<proteinExistence type="inferred from homology"/>
<evidence type="ECO:0000313" key="8">
    <source>
        <dbReference type="EMBL" id="TWX63754.1"/>
    </source>
</evidence>
<dbReference type="PANTHER" id="PTHR31885:SF6">
    <property type="entry name" value="GH04784P"/>
    <property type="match status" value="1"/>
</dbReference>
<sequence>MMTAMTRTHLLLFLLFACSFMMSLFFKPYPLSWLVKILPIFVLLHFSWQNSAAPKERAHKLFMAGLVCSAFGDFFLDYDRVNWFILGLGAFLVAHLFYIFSLKPLVTTAIVNKRLPIIALYGVYGVGVFSLIYAGLGELFIPVLLYMTILLLMGVATLLSQKANTWLIIGGLSFILSDSLIGFNQFYHQIPYASVWIMTSYYFAQFSLVNGMFRRESNLA</sequence>
<evidence type="ECO:0000256" key="4">
    <source>
        <dbReference type="ARBA" id="ARBA00022989"/>
    </source>
</evidence>